<dbReference type="InterPro" id="IPR005119">
    <property type="entry name" value="LysR_subst-bd"/>
</dbReference>
<gene>
    <name evidence="6" type="ORF">GG681_06090</name>
</gene>
<dbReference type="PANTHER" id="PTHR30419:SF31">
    <property type="entry name" value="BLR3139 PROTEIN"/>
    <property type="match status" value="1"/>
</dbReference>
<dbReference type="GO" id="GO:0003677">
    <property type="term" value="F:DNA binding"/>
    <property type="evidence" value="ECO:0007669"/>
    <property type="project" value="UniProtKB-KW"/>
</dbReference>
<dbReference type="CDD" id="cd05466">
    <property type="entry name" value="PBP2_LTTR_substrate"/>
    <property type="match status" value="1"/>
</dbReference>
<keyword evidence="7" id="KW-1185">Reference proteome</keyword>
<proteinExistence type="inferred from homology"/>
<dbReference type="SUPFAM" id="SSF46785">
    <property type="entry name" value="Winged helix' DNA-binding domain"/>
    <property type="match status" value="1"/>
</dbReference>
<protein>
    <submittedName>
        <fullName evidence="6">LysR family transcriptional regulator</fullName>
    </submittedName>
</protein>
<dbReference type="FunFam" id="1.10.10.10:FF:000001">
    <property type="entry name" value="LysR family transcriptional regulator"/>
    <property type="match status" value="1"/>
</dbReference>
<dbReference type="GO" id="GO:0005829">
    <property type="term" value="C:cytosol"/>
    <property type="evidence" value="ECO:0007669"/>
    <property type="project" value="TreeGrafter"/>
</dbReference>
<dbReference type="Gene3D" id="1.10.10.10">
    <property type="entry name" value="Winged helix-like DNA-binding domain superfamily/Winged helix DNA-binding domain"/>
    <property type="match status" value="1"/>
</dbReference>
<dbReference type="InterPro" id="IPR036390">
    <property type="entry name" value="WH_DNA-bd_sf"/>
</dbReference>
<evidence type="ECO:0000313" key="6">
    <source>
        <dbReference type="EMBL" id="MQY42204.1"/>
    </source>
</evidence>
<name>A0A844AUW5_9RHOB</name>
<reference evidence="6 7" key="1">
    <citation type="submission" date="2019-10" db="EMBL/GenBank/DDBJ databases">
        <title>Epibacterium sp. nov., isolated from seawater.</title>
        <authorList>
            <person name="Zhang X."/>
            <person name="Li N."/>
        </authorList>
    </citation>
    <scope>NUCLEOTIDE SEQUENCE [LARGE SCALE GENOMIC DNA]</scope>
    <source>
        <strain evidence="6 7">SM1969</strain>
    </source>
</reference>
<dbReference type="InterPro" id="IPR050950">
    <property type="entry name" value="HTH-type_LysR_regulators"/>
</dbReference>
<dbReference type="AlphaFoldDB" id="A0A844AUW5"/>
<dbReference type="Pfam" id="PF00126">
    <property type="entry name" value="HTH_1"/>
    <property type="match status" value="1"/>
</dbReference>
<evidence type="ECO:0000256" key="1">
    <source>
        <dbReference type="ARBA" id="ARBA00009437"/>
    </source>
</evidence>
<dbReference type="InterPro" id="IPR036388">
    <property type="entry name" value="WH-like_DNA-bd_sf"/>
</dbReference>
<dbReference type="Pfam" id="PF03466">
    <property type="entry name" value="LysR_substrate"/>
    <property type="match status" value="1"/>
</dbReference>
<evidence type="ECO:0000313" key="7">
    <source>
        <dbReference type="Proteomes" id="UP000436694"/>
    </source>
</evidence>
<keyword evidence="2" id="KW-0805">Transcription regulation</keyword>
<keyword evidence="4" id="KW-0804">Transcription</keyword>
<keyword evidence="3" id="KW-0238">DNA-binding</keyword>
<dbReference type="SUPFAM" id="SSF53850">
    <property type="entry name" value="Periplasmic binding protein-like II"/>
    <property type="match status" value="1"/>
</dbReference>
<evidence type="ECO:0000256" key="2">
    <source>
        <dbReference type="ARBA" id="ARBA00023015"/>
    </source>
</evidence>
<dbReference type="Proteomes" id="UP000436694">
    <property type="component" value="Unassembled WGS sequence"/>
</dbReference>
<evidence type="ECO:0000256" key="3">
    <source>
        <dbReference type="ARBA" id="ARBA00023125"/>
    </source>
</evidence>
<accession>A0A844AUW5</accession>
<dbReference type="PRINTS" id="PR00039">
    <property type="entry name" value="HTHLYSR"/>
</dbReference>
<comment type="caution">
    <text evidence="6">The sequence shown here is derived from an EMBL/GenBank/DDBJ whole genome shotgun (WGS) entry which is preliminary data.</text>
</comment>
<dbReference type="PROSITE" id="PS50931">
    <property type="entry name" value="HTH_LYSR"/>
    <property type="match status" value="1"/>
</dbReference>
<dbReference type="EMBL" id="WIXK01000003">
    <property type="protein sequence ID" value="MQY42204.1"/>
    <property type="molecule type" value="Genomic_DNA"/>
</dbReference>
<feature type="domain" description="HTH lysR-type" evidence="5">
    <location>
        <begin position="2"/>
        <end position="59"/>
    </location>
</feature>
<dbReference type="GO" id="GO:0003700">
    <property type="term" value="F:DNA-binding transcription factor activity"/>
    <property type="evidence" value="ECO:0007669"/>
    <property type="project" value="InterPro"/>
</dbReference>
<dbReference type="InterPro" id="IPR000847">
    <property type="entry name" value="LysR_HTH_N"/>
</dbReference>
<dbReference type="RefSeq" id="WP_153546188.1">
    <property type="nucleotide sequence ID" value="NZ_WIXK01000003.1"/>
</dbReference>
<evidence type="ECO:0000259" key="5">
    <source>
        <dbReference type="PROSITE" id="PS50931"/>
    </source>
</evidence>
<dbReference type="PANTHER" id="PTHR30419">
    <property type="entry name" value="HTH-TYPE TRANSCRIPTIONAL REGULATOR YBHD"/>
    <property type="match status" value="1"/>
</dbReference>
<organism evidence="6 7">
    <name type="scientific">Tritonibacter aquimaris</name>
    <dbReference type="NCBI Taxonomy" id="2663379"/>
    <lineage>
        <taxon>Bacteria</taxon>
        <taxon>Pseudomonadati</taxon>
        <taxon>Pseudomonadota</taxon>
        <taxon>Alphaproteobacteria</taxon>
        <taxon>Rhodobacterales</taxon>
        <taxon>Paracoccaceae</taxon>
        <taxon>Tritonibacter</taxon>
    </lineage>
</organism>
<dbReference type="Gene3D" id="3.40.190.290">
    <property type="match status" value="1"/>
</dbReference>
<evidence type="ECO:0000256" key="4">
    <source>
        <dbReference type="ARBA" id="ARBA00023163"/>
    </source>
</evidence>
<comment type="similarity">
    <text evidence="1">Belongs to the LysR transcriptional regulatory family.</text>
</comment>
<sequence length="294" mass="32671">MIELRDLKILSALARHRHFARAAQECNMSQPAFSMRIRNLEERLGLSLVRRGNRFQGLTAEGEMIVRRARRMLDEARALEQDISSARGEVTGILKLGVVPTATAFAAKVVNSLYLSHPRLLTQLEVTNSHTIQQQLYDGSLDAGITYADSIGRDMVEVLPLYDESYMLLAPLHMVKDFDDTIAWAEIEHLPLSLLSPKMQNRRIVDHILEEQGLRPRVMSEASGFMAALIMARGGTLATIVPRALIESLGVPEGTRALSLVDPETVKPICLATLQRNPELTSVRVLRATIDTLA</sequence>